<evidence type="ECO:0000313" key="9">
    <source>
        <dbReference type="EMBL" id="GGE06027.1"/>
    </source>
</evidence>
<dbReference type="NCBIfam" id="TIGR01977">
    <property type="entry name" value="am_tr_V_EF2568"/>
    <property type="match status" value="1"/>
</dbReference>
<evidence type="ECO:0000313" key="10">
    <source>
        <dbReference type="Proteomes" id="UP000625210"/>
    </source>
</evidence>
<dbReference type="InterPro" id="IPR015424">
    <property type="entry name" value="PyrdxlP-dep_Trfase"/>
</dbReference>
<dbReference type="PANTHER" id="PTHR43586">
    <property type="entry name" value="CYSTEINE DESULFURASE"/>
    <property type="match status" value="1"/>
</dbReference>
<dbReference type="Proteomes" id="UP000625210">
    <property type="component" value="Unassembled WGS sequence"/>
</dbReference>
<keyword evidence="10" id="KW-1185">Reference proteome</keyword>
<comment type="cofactor">
    <cofactor evidence="1">
        <name>pyridoxal 5'-phosphate</name>
        <dbReference type="ChEBI" id="CHEBI:597326"/>
    </cofactor>
</comment>
<dbReference type="GO" id="GO:0030170">
    <property type="term" value="F:pyridoxal phosphate binding"/>
    <property type="evidence" value="ECO:0007669"/>
    <property type="project" value="InterPro"/>
</dbReference>
<feature type="domain" description="Aminotransferase class V" evidence="8">
    <location>
        <begin position="2"/>
        <end position="369"/>
    </location>
</feature>
<dbReference type="PIRSF" id="PIRSF005572">
    <property type="entry name" value="NifS"/>
    <property type="match status" value="1"/>
</dbReference>
<dbReference type="Gene3D" id="3.40.640.10">
    <property type="entry name" value="Type I PLP-dependent aspartate aminotransferase-like (Major domain)"/>
    <property type="match status" value="1"/>
</dbReference>
<dbReference type="Gene3D" id="3.90.1150.10">
    <property type="entry name" value="Aspartate Aminotransferase, domain 1"/>
    <property type="match status" value="1"/>
</dbReference>
<reference evidence="9" key="1">
    <citation type="journal article" date="2014" name="Int. J. Syst. Evol. Microbiol.">
        <title>Complete genome sequence of Corynebacterium casei LMG S-19264T (=DSM 44701T), isolated from a smear-ripened cheese.</title>
        <authorList>
            <consortium name="US DOE Joint Genome Institute (JGI-PGF)"/>
            <person name="Walter F."/>
            <person name="Albersmeier A."/>
            <person name="Kalinowski J."/>
            <person name="Ruckert C."/>
        </authorList>
    </citation>
    <scope>NUCLEOTIDE SEQUENCE</scope>
    <source>
        <strain evidence="9">CGMCC 1.15179</strain>
    </source>
</reference>
<dbReference type="InterPro" id="IPR016454">
    <property type="entry name" value="Cysteine_dSase"/>
</dbReference>
<dbReference type="GO" id="GO:0031071">
    <property type="term" value="F:cysteine desulfurase activity"/>
    <property type="evidence" value="ECO:0007669"/>
    <property type="project" value="UniProtKB-EC"/>
</dbReference>
<evidence type="ECO:0000256" key="7">
    <source>
        <dbReference type="SAM" id="MobiDB-lite"/>
    </source>
</evidence>
<dbReference type="RefSeq" id="WP_188646232.1">
    <property type="nucleotide sequence ID" value="NZ_BMHQ01000001.1"/>
</dbReference>
<evidence type="ECO:0000256" key="1">
    <source>
        <dbReference type="ARBA" id="ARBA00001933"/>
    </source>
</evidence>
<keyword evidence="4" id="KW-0808">Transferase</keyword>
<dbReference type="Pfam" id="PF00266">
    <property type="entry name" value="Aminotran_5"/>
    <property type="match status" value="1"/>
</dbReference>
<dbReference type="InterPro" id="IPR010969">
    <property type="entry name" value="Cys_dSase-rel_unknwn_funct"/>
</dbReference>
<dbReference type="InterPro" id="IPR015422">
    <property type="entry name" value="PyrdxlP-dep_Trfase_small"/>
</dbReference>
<protein>
    <recommendedName>
        <fullName evidence="3">cysteine desulfurase</fullName>
        <ecNumber evidence="3">2.8.1.7</ecNumber>
    </recommendedName>
</protein>
<accession>A0A8J2YCZ5</accession>
<reference evidence="9" key="2">
    <citation type="submission" date="2020-09" db="EMBL/GenBank/DDBJ databases">
        <authorList>
            <person name="Sun Q."/>
            <person name="Zhou Y."/>
        </authorList>
    </citation>
    <scope>NUCLEOTIDE SEQUENCE</scope>
    <source>
        <strain evidence="9">CGMCC 1.15179</strain>
    </source>
</reference>
<dbReference type="PANTHER" id="PTHR43586:SF4">
    <property type="entry name" value="ISOPENICILLIN N EPIMERASE"/>
    <property type="match status" value="1"/>
</dbReference>
<evidence type="ECO:0000256" key="6">
    <source>
        <dbReference type="ARBA" id="ARBA00050776"/>
    </source>
</evidence>
<evidence type="ECO:0000256" key="5">
    <source>
        <dbReference type="ARBA" id="ARBA00022898"/>
    </source>
</evidence>
<comment type="catalytic activity">
    <reaction evidence="6">
        <text>(sulfur carrier)-H + L-cysteine = (sulfur carrier)-SH + L-alanine</text>
        <dbReference type="Rhea" id="RHEA:43892"/>
        <dbReference type="Rhea" id="RHEA-COMP:14737"/>
        <dbReference type="Rhea" id="RHEA-COMP:14739"/>
        <dbReference type="ChEBI" id="CHEBI:29917"/>
        <dbReference type="ChEBI" id="CHEBI:35235"/>
        <dbReference type="ChEBI" id="CHEBI:57972"/>
        <dbReference type="ChEBI" id="CHEBI:64428"/>
        <dbReference type="EC" id="2.8.1.7"/>
    </reaction>
</comment>
<name>A0A8J2YCZ5_9BACL</name>
<evidence type="ECO:0000256" key="3">
    <source>
        <dbReference type="ARBA" id="ARBA00012239"/>
    </source>
</evidence>
<feature type="region of interest" description="Disordered" evidence="7">
    <location>
        <begin position="224"/>
        <end position="251"/>
    </location>
</feature>
<evidence type="ECO:0000259" key="8">
    <source>
        <dbReference type="Pfam" id="PF00266"/>
    </source>
</evidence>
<keyword evidence="5" id="KW-0663">Pyridoxal phosphate</keyword>
<sequence>MIYLDQAATSWPKPPGVTDAMKECIEEFGANPGRGGHRLSVRAGQVIDDTRRLAAQLFHAPDPKQVWFYGNATQAINQALLGLLQPGDHVIASSWEHNAVARPLERLRKRGVIDVTWVPPSDRSPIDLTFLKRAIRPETRLIVTTHASNVNGAVLPIEEIGEMAEQHQVRFMVDAAQTAGVLPIDVQAMGIHLLAFPGHKGLLGPQGTGGLIVHPDVKIEPLITGGTGSRSEALEQPEDRPEGFESGTPNTPGIAGLHAALQFVMETGIEEIHRQESRLGDQLVAGLREIEGVTLYRGSSTDHLPVISFRVRGVGPDEMAVILDQHYGIAVRAGLHCAAVAHQTLGTLDGGTVRISPGYFNTEEDVQALISAVQEVSAACAAM</sequence>
<dbReference type="CDD" id="cd06453">
    <property type="entry name" value="SufS_like"/>
    <property type="match status" value="1"/>
</dbReference>
<evidence type="ECO:0000256" key="4">
    <source>
        <dbReference type="ARBA" id="ARBA00022679"/>
    </source>
</evidence>
<dbReference type="EMBL" id="BMHQ01000001">
    <property type="protein sequence ID" value="GGE06027.1"/>
    <property type="molecule type" value="Genomic_DNA"/>
</dbReference>
<dbReference type="EC" id="2.8.1.7" evidence="3"/>
<dbReference type="GO" id="GO:0006534">
    <property type="term" value="P:cysteine metabolic process"/>
    <property type="evidence" value="ECO:0007669"/>
    <property type="project" value="InterPro"/>
</dbReference>
<dbReference type="InterPro" id="IPR010970">
    <property type="entry name" value="Cys_dSase_SufS"/>
</dbReference>
<dbReference type="SUPFAM" id="SSF53383">
    <property type="entry name" value="PLP-dependent transferases"/>
    <property type="match status" value="1"/>
</dbReference>
<comment type="caution">
    <text evidence="9">The sequence shown here is derived from an EMBL/GenBank/DDBJ whole genome shotgun (WGS) entry which is preliminary data.</text>
</comment>
<dbReference type="InterPro" id="IPR015421">
    <property type="entry name" value="PyrdxlP-dep_Trfase_major"/>
</dbReference>
<proteinExistence type="inferred from homology"/>
<gene>
    <name evidence="9" type="ORF">GCM10011571_03920</name>
</gene>
<dbReference type="InterPro" id="IPR000192">
    <property type="entry name" value="Aminotrans_V_dom"/>
</dbReference>
<evidence type="ECO:0000256" key="2">
    <source>
        <dbReference type="ARBA" id="ARBA00010447"/>
    </source>
</evidence>
<organism evidence="9 10">
    <name type="scientific">Marinithermofilum abyssi</name>
    <dbReference type="NCBI Taxonomy" id="1571185"/>
    <lineage>
        <taxon>Bacteria</taxon>
        <taxon>Bacillati</taxon>
        <taxon>Bacillota</taxon>
        <taxon>Bacilli</taxon>
        <taxon>Bacillales</taxon>
        <taxon>Thermoactinomycetaceae</taxon>
        <taxon>Marinithermofilum</taxon>
    </lineage>
</organism>
<dbReference type="AlphaFoldDB" id="A0A8J2YCZ5"/>
<comment type="similarity">
    <text evidence="2">Belongs to the class-V pyridoxal-phosphate-dependent aminotransferase family. Csd subfamily.</text>
</comment>